<protein>
    <recommendedName>
        <fullName evidence="2">thioredoxin-dependent peroxiredoxin</fullName>
        <ecNumber evidence="2">1.11.1.24</ecNumber>
    </recommendedName>
    <alternativeName>
        <fullName evidence="8">Thioredoxin peroxidase</fullName>
    </alternativeName>
    <alternativeName>
        <fullName evidence="10">Thioredoxin-dependent peroxiredoxin Bcp</fullName>
    </alternativeName>
</protein>
<dbReference type="InterPro" id="IPR013766">
    <property type="entry name" value="Thioredoxin_domain"/>
</dbReference>
<keyword evidence="3" id="KW-0575">Peroxidase</keyword>
<evidence type="ECO:0000256" key="9">
    <source>
        <dbReference type="ARBA" id="ARBA00038489"/>
    </source>
</evidence>
<name>A0ABU9L1I7_9FLAO</name>
<evidence type="ECO:0000256" key="8">
    <source>
        <dbReference type="ARBA" id="ARBA00032824"/>
    </source>
</evidence>
<evidence type="ECO:0000313" key="15">
    <source>
        <dbReference type="Proteomes" id="UP001474120"/>
    </source>
</evidence>
<keyword evidence="15" id="KW-1185">Reference proteome</keyword>
<evidence type="ECO:0000256" key="3">
    <source>
        <dbReference type="ARBA" id="ARBA00022559"/>
    </source>
</evidence>
<comment type="similarity">
    <text evidence="9">Belongs to the peroxiredoxin family. BCP/PrxQ subfamily.</text>
</comment>
<dbReference type="InterPro" id="IPR000866">
    <property type="entry name" value="AhpC/TSA"/>
</dbReference>
<feature type="domain" description="Thioredoxin" evidence="13">
    <location>
        <begin position="25"/>
        <end position="194"/>
    </location>
</feature>
<dbReference type="PANTHER" id="PTHR42801">
    <property type="entry name" value="THIOREDOXIN-DEPENDENT PEROXIDE REDUCTASE"/>
    <property type="match status" value="1"/>
</dbReference>
<keyword evidence="4" id="KW-0049">Antioxidant</keyword>
<comment type="caution">
    <text evidence="14">The sequence shown here is derived from an EMBL/GenBank/DDBJ whole genome shotgun (WGS) entry which is preliminary data.</text>
</comment>
<evidence type="ECO:0000313" key="14">
    <source>
        <dbReference type="EMBL" id="MEL4455953.1"/>
    </source>
</evidence>
<dbReference type="Gene3D" id="3.40.30.10">
    <property type="entry name" value="Glutaredoxin"/>
    <property type="match status" value="1"/>
</dbReference>
<keyword evidence="12" id="KW-0732">Signal</keyword>
<evidence type="ECO:0000256" key="1">
    <source>
        <dbReference type="ARBA" id="ARBA00003330"/>
    </source>
</evidence>
<evidence type="ECO:0000256" key="12">
    <source>
        <dbReference type="SAM" id="SignalP"/>
    </source>
</evidence>
<dbReference type="Pfam" id="PF00578">
    <property type="entry name" value="AhpC-TSA"/>
    <property type="match status" value="1"/>
</dbReference>
<keyword evidence="5" id="KW-0560">Oxidoreductase</keyword>
<feature type="chain" id="PRO_5046946200" description="thioredoxin-dependent peroxiredoxin" evidence="12">
    <location>
        <begin position="18"/>
        <end position="194"/>
    </location>
</feature>
<dbReference type="PROSITE" id="PS51352">
    <property type="entry name" value="THIOREDOXIN_2"/>
    <property type="match status" value="1"/>
</dbReference>
<dbReference type="CDD" id="cd02970">
    <property type="entry name" value="PRX_like2"/>
    <property type="match status" value="1"/>
</dbReference>
<dbReference type="EMBL" id="JBCDNA010000002">
    <property type="protein sequence ID" value="MEL4455953.1"/>
    <property type="molecule type" value="Genomic_DNA"/>
</dbReference>
<evidence type="ECO:0000256" key="6">
    <source>
        <dbReference type="ARBA" id="ARBA00023157"/>
    </source>
</evidence>
<keyword evidence="7" id="KW-0676">Redox-active center</keyword>
<feature type="signal peptide" evidence="12">
    <location>
        <begin position="1"/>
        <end position="17"/>
    </location>
</feature>
<evidence type="ECO:0000256" key="4">
    <source>
        <dbReference type="ARBA" id="ARBA00022862"/>
    </source>
</evidence>
<gene>
    <name evidence="14" type="ORF">AABB81_08595</name>
</gene>
<organism evidence="14 15">
    <name type="scientific">Lutimonas vermicola</name>
    <dbReference type="NCBI Taxonomy" id="414288"/>
    <lineage>
        <taxon>Bacteria</taxon>
        <taxon>Pseudomonadati</taxon>
        <taxon>Bacteroidota</taxon>
        <taxon>Flavobacteriia</taxon>
        <taxon>Flavobacteriales</taxon>
        <taxon>Flavobacteriaceae</taxon>
        <taxon>Lutimonas</taxon>
    </lineage>
</organism>
<keyword evidence="6" id="KW-1015">Disulfide bond</keyword>
<comment type="catalytic activity">
    <reaction evidence="11">
        <text>a hydroperoxide + [thioredoxin]-dithiol = an alcohol + [thioredoxin]-disulfide + H2O</text>
        <dbReference type="Rhea" id="RHEA:62620"/>
        <dbReference type="Rhea" id="RHEA-COMP:10698"/>
        <dbReference type="Rhea" id="RHEA-COMP:10700"/>
        <dbReference type="ChEBI" id="CHEBI:15377"/>
        <dbReference type="ChEBI" id="CHEBI:29950"/>
        <dbReference type="ChEBI" id="CHEBI:30879"/>
        <dbReference type="ChEBI" id="CHEBI:35924"/>
        <dbReference type="ChEBI" id="CHEBI:50058"/>
        <dbReference type="EC" id="1.11.1.24"/>
    </reaction>
</comment>
<dbReference type="InterPro" id="IPR050924">
    <property type="entry name" value="Peroxiredoxin_BCP/PrxQ"/>
</dbReference>
<dbReference type="InterPro" id="IPR036249">
    <property type="entry name" value="Thioredoxin-like_sf"/>
</dbReference>
<evidence type="ECO:0000256" key="10">
    <source>
        <dbReference type="ARBA" id="ARBA00042639"/>
    </source>
</evidence>
<dbReference type="Proteomes" id="UP001474120">
    <property type="component" value="Unassembled WGS sequence"/>
</dbReference>
<reference evidence="14 15" key="1">
    <citation type="submission" date="2024-04" db="EMBL/GenBank/DDBJ databases">
        <title>whole genome sequencing of Lutimonas vermicola strain IMCC1616.</title>
        <authorList>
            <person name="Bae S.S."/>
        </authorList>
    </citation>
    <scope>NUCLEOTIDE SEQUENCE [LARGE SCALE GENOMIC DNA]</scope>
    <source>
        <strain evidence="14 15">IMCC1616</strain>
    </source>
</reference>
<comment type="function">
    <text evidence="1">Thiol-specific peroxidase that catalyzes the reduction of hydrogen peroxide and organic hydroperoxides to water and alcohols, respectively. Plays a role in cell protection against oxidative stress by detoxifying peroxides and as sensor of hydrogen peroxide-mediated signaling events.</text>
</comment>
<evidence type="ECO:0000256" key="2">
    <source>
        <dbReference type="ARBA" id="ARBA00013017"/>
    </source>
</evidence>
<sequence length="194" mass="22096">MKILLTFIGLFVSALLAAQIDDDHLMLGETAPSIMGKDQNGKLIDSREILKDNQILLIFYRGNWCTYCKKHLSSLAVHLQEFQDKGVFVLVVTPEKVEKTQETGNKYNNGFSIIHDPGNKIMTAYKVAFTVNELSVPKYYDKITQRINEYNEDDNNVLPVPATYLIDQSGKISYVHYDPDYKNRSDLDAILKSL</sequence>
<dbReference type="SUPFAM" id="SSF52833">
    <property type="entry name" value="Thioredoxin-like"/>
    <property type="match status" value="1"/>
</dbReference>
<accession>A0ABU9L1I7</accession>
<proteinExistence type="inferred from homology"/>
<evidence type="ECO:0000256" key="7">
    <source>
        <dbReference type="ARBA" id="ARBA00023284"/>
    </source>
</evidence>
<evidence type="ECO:0000256" key="11">
    <source>
        <dbReference type="ARBA" id="ARBA00049091"/>
    </source>
</evidence>
<dbReference type="PANTHER" id="PTHR42801:SF7">
    <property type="entry name" value="SLL1159 PROTEIN"/>
    <property type="match status" value="1"/>
</dbReference>
<evidence type="ECO:0000259" key="13">
    <source>
        <dbReference type="PROSITE" id="PS51352"/>
    </source>
</evidence>
<evidence type="ECO:0000256" key="5">
    <source>
        <dbReference type="ARBA" id="ARBA00023002"/>
    </source>
</evidence>
<dbReference type="RefSeq" id="WP_342159955.1">
    <property type="nucleotide sequence ID" value="NZ_JBCDNA010000002.1"/>
</dbReference>
<dbReference type="EC" id="1.11.1.24" evidence="2"/>